<organism evidence="1">
    <name type="scientific">Anguilla anguilla</name>
    <name type="common">European freshwater eel</name>
    <name type="synonym">Muraena anguilla</name>
    <dbReference type="NCBI Taxonomy" id="7936"/>
    <lineage>
        <taxon>Eukaryota</taxon>
        <taxon>Metazoa</taxon>
        <taxon>Chordata</taxon>
        <taxon>Craniata</taxon>
        <taxon>Vertebrata</taxon>
        <taxon>Euteleostomi</taxon>
        <taxon>Actinopterygii</taxon>
        <taxon>Neopterygii</taxon>
        <taxon>Teleostei</taxon>
        <taxon>Anguilliformes</taxon>
        <taxon>Anguillidae</taxon>
        <taxon>Anguilla</taxon>
    </lineage>
</organism>
<reference evidence="1" key="2">
    <citation type="journal article" date="2015" name="Fish Shellfish Immunol.">
        <title>Early steps in the European eel (Anguilla anguilla)-Vibrio vulnificus interaction in the gills: Role of the RtxA13 toxin.</title>
        <authorList>
            <person name="Callol A."/>
            <person name="Pajuelo D."/>
            <person name="Ebbesson L."/>
            <person name="Teles M."/>
            <person name="MacKenzie S."/>
            <person name="Amaro C."/>
        </authorList>
    </citation>
    <scope>NUCLEOTIDE SEQUENCE</scope>
</reference>
<reference evidence="1" key="1">
    <citation type="submission" date="2014-11" db="EMBL/GenBank/DDBJ databases">
        <authorList>
            <person name="Amaro Gonzalez C."/>
        </authorList>
    </citation>
    <scope>NUCLEOTIDE SEQUENCE</scope>
</reference>
<protein>
    <submittedName>
        <fullName evidence="1">Uncharacterized protein</fullName>
    </submittedName>
</protein>
<accession>A0A0E9XUC3</accession>
<dbReference type="EMBL" id="GBXM01002333">
    <property type="protein sequence ID" value="JAI06245.1"/>
    <property type="molecule type" value="Transcribed_RNA"/>
</dbReference>
<sequence length="42" mass="4932">MSVYCHPEFNNLYLSILYYVQEIIVHICYTETCYSNSDSSTS</sequence>
<name>A0A0E9XUC3_ANGAN</name>
<proteinExistence type="predicted"/>
<evidence type="ECO:0000313" key="1">
    <source>
        <dbReference type="EMBL" id="JAI06245.1"/>
    </source>
</evidence>
<dbReference type="AlphaFoldDB" id="A0A0E9XUC3"/>